<comment type="caution">
    <text evidence="1">The sequence shown here is derived from an EMBL/GenBank/DDBJ whole genome shotgun (WGS) entry which is preliminary data.</text>
</comment>
<reference evidence="1 2" key="1">
    <citation type="submission" date="2023-05" db="EMBL/GenBank/DDBJ databases">
        <title>Pseudodonghicola sp. nov.</title>
        <authorList>
            <person name="Huang J."/>
        </authorList>
    </citation>
    <scope>NUCLEOTIDE SEQUENCE [LARGE SCALE GENOMIC DNA]</scope>
    <source>
        <strain evidence="1 2">IC7</strain>
    </source>
</reference>
<evidence type="ECO:0000313" key="1">
    <source>
        <dbReference type="EMBL" id="MDK3019283.1"/>
    </source>
</evidence>
<protein>
    <submittedName>
        <fullName evidence="1">Phage head closure protein</fullName>
    </submittedName>
</protein>
<dbReference type="InterPro" id="IPR038666">
    <property type="entry name" value="SSP1_head-tail_sf"/>
</dbReference>
<organism evidence="1 2">
    <name type="scientific">Pseudodonghicola flavimaris</name>
    <dbReference type="NCBI Taxonomy" id="3050036"/>
    <lineage>
        <taxon>Bacteria</taxon>
        <taxon>Pseudomonadati</taxon>
        <taxon>Pseudomonadota</taxon>
        <taxon>Alphaproteobacteria</taxon>
        <taxon>Rhodobacterales</taxon>
        <taxon>Paracoccaceae</taxon>
        <taxon>Pseudodonghicola</taxon>
    </lineage>
</organism>
<evidence type="ECO:0000313" key="2">
    <source>
        <dbReference type="Proteomes" id="UP001243757"/>
    </source>
</evidence>
<dbReference type="Gene3D" id="2.40.10.270">
    <property type="entry name" value="Bacteriophage SPP1 head-tail adaptor protein"/>
    <property type="match status" value="1"/>
</dbReference>
<dbReference type="InterPro" id="IPR008767">
    <property type="entry name" value="Phage_SPP1_head-tail_adaptor"/>
</dbReference>
<name>A0ABT7F3V2_9RHOB</name>
<dbReference type="Pfam" id="PF05521">
    <property type="entry name" value="Phage_HCP"/>
    <property type="match status" value="1"/>
</dbReference>
<dbReference type="Proteomes" id="UP001243757">
    <property type="component" value="Unassembled WGS sequence"/>
</dbReference>
<dbReference type="NCBIfam" id="TIGR01563">
    <property type="entry name" value="gp16_SPP1"/>
    <property type="match status" value="1"/>
</dbReference>
<dbReference type="RefSeq" id="WP_284482080.1">
    <property type="nucleotide sequence ID" value="NZ_JASNJD010000013.1"/>
</dbReference>
<gene>
    <name evidence="1" type="ORF">QO033_16505</name>
</gene>
<keyword evidence="2" id="KW-1185">Reference proteome</keyword>
<sequence>MSLPVLNRRLVLEAAERVPDGAGGAIQSWVSLGELWAEVRARSGRERARAGEPVSRVSYRIVVRGAPAGALQRPLPDQRFRDGARLYLIRAVTEADAAGRYLVCFADEEVAA</sequence>
<accession>A0ABT7F3V2</accession>
<dbReference type="EMBL" id="JASNJD010000013">
    <property type="protein sequence ID" value="MDK3019283.1"/>
    <property type="molecule type" value="Genomic_DNA"/>
</dbReference>
<proteinExistence type="predicted"/>